<keyword evidence="1" id="KW-1188">Viral release from host cell</keyword>
<keyword evidence="3" id="KW-0472">Membrane</keyword>
<feature type="coiled-coil region" evidence="2">
    <location>
        <begin position="47"/>
        <end position="88"/>
    </location>
</feature>
<protein>
    <submittedName>
        <fullName evidence="6">Tail length tape measure protein</fullName>
    </submittedName>
</protein>
<evidence type="ECO:0000256" key="3">
    <source>
        <dbReference type="SAM" id="Phobius"/>
    </source>
</evidence>
<feature type="transmembrane region" description="Helical" evidence="3">
    <location>
        <begin position="675"/>
        <end position="700"/>
    </location>
</feature>
<proteinExistence type="predicted"/>
<dbReference type="Gene3D" id="1.20.5.340">
    <property type="match status" value="1"/>
</dbReference>
<dbReference type="Gene3D" id="1.10.530.10">
    <property type="match status" value="1"/>
</dbReference>
<feature type="transmembrane region" description="Helical" evidence="3">
    <location>
        <begin position="1015"/>
        <end position="1033"/>
    </location>
</feature>
<keyword evidence="3" id="KW-0812">Transmembrane</keyword>
<feature type="coiled-coil region" evidence="2">
    <location>
        <begin position="166"/>
        <end position="228"/>
    </location>
</feature>
<name>E9RJJ6_BACNA</name>
<organism evidence="6">
    <name type="scientific">Bacillus subtilis subsp. natto</name>
    <dbReference type="NCBI Taxonomy" id="86029"/>
    <lineage>
        <taxon>Bacteria</taxon>
        <taxon>Bacillati</taxon>
        <taxon>Bacillota</taxon>
        <taxon>Bacilli</taxon>
        <taxon>Bacillales</taxon>
        <taxon>Bacillaceae</taxon>
        <taxon>Bacillus</taxon>
    </lineage>
</organism>
<keyword evidence="3" id="KW-1133">Transmembrane helix</keyword>
<keyword evidence="6" id="KW-0614">Plasmid</keyword>
<gene>
    <name evidence="6" type="primary">yqbO</name>
</gene>
<dbReference type="InterPro" id="IPR023346">
    <property type="entry name" value="Lysozyme-like_dom_sf"/>
</dbReference>
<evidence type="ECO:0000313" key="6">
    <source>
        <dbReference type="EMBL" id="BAJ77091.1"/>
    </source>
</evidence>
<feature type="transmembrane region" description="Helical" evidence="3">
    <location>
        <begin position="916"/>
        <end position="940"/>
    </location>
</feature>
<reference evidence="6" key="1">
    <citation type="journal article" date="1997" name="Proc. Natl. Acad. Sci. U.S.A.">
        <title>Experimental surgery to create subgenomes of Bacillus subtilis 168.</title>
        <authorList>
            <person name="Itaya M."/>
            <person name="Tanaka T."/>
        </authorList>
    </citation>
    <scope>NUCLEOTIDE SEQUENCE</scope>
    <source>
        <strain evidence="6">IAM 11631</strain>
        <plasmid evidence="6">pLS32</plasmid>
    </source>
</reference>
<dbReference type="SUPFAM" id="SSF53955">
    <property type="entry name" value="Lysozyme-like"/>
    <property type="match status" value="1"/>
</dbReference>
<dbReference type="CDD" id="cd13402">
    <property type="entry name" value="LT_TF-like"/>
    <property type="match status" value="1"/>
</dbReference>
<keyword evidence="2" id="KW-0175">Coiled coil</keyword>
<dbReference type="NCBIfam" id="TIGR01760">
    <property type="entry name" value="tape_meas_TP901"/>
    <property type="match status" value="2"/>
</dbReference>
<dbReference type="SUPFAM" id="SSF57997">
    <property type="entry name" value="Tropomyosin"/>
    <property type="match status" value="1"/>
</dbReference>
<dbReference type="Gene3D" id="1.10.287.1490">
    <property type="match status" value="1"/>
</dbReference>
<evidence type="ECO:0000256" key="2">
    <source>
        <dbReference type="SAM" id="Coils"/>
    </source>
</evidence>
<dbReference type="RefSeq" id="WP_013603361.1">
    <property type="nucleotide sequence ID" value="NC_015149.1"/>
</dbReference>
<accession>E9RJJ6</accession>
<feature type="domain" description="Transglycosylase SLT" evidence="4">
    <location>
        <begin position="1494"/>
        <end position="1582"/>
    </location>
</feature>
<geneLocation type="plasmid" evidence="6">
    <name>pLS32</name>
</geneLocation>
<feature type="domain" description="Phage tail tape measure protein" evidence="5">
    <location>
        <begin position="327"/>
        <end position="584"/>
    </location>
</feature>
<dbReference type="InterPro" id="IPR010090">
    <property type="entry name" value="Phage_tape_meas"/>
</dbReference>
<sequence>MATTGTPLGNMVIQLSMDGTQFSNTLQGIKREIRVAQTAMKANLEILSNAGDEYALLENKIKDLTQIMDANKRKIDELRRQHQNAIQTYGEGSKQVQLLASQINSAITRQAAWERQLRTTEGRLEDLKSGTADLRQEISNITRATQENVASLNASGRVYSAQRARIDGLSQTVNRYNNLIEAQRQRINNLSNTFGENDSRVEAARQELQRYTEQQQRAQERLDQLRNRFDRLSPSVGELSDNLGQVSSRMREVSDRARKTGEKIHDIGSNIKESVVPMTGALTLGLGFATKSAMDFESQMSAVKSVMAPDEVNKYGKALEELAVIQGAKTKYSALEAAQAEEELVKAGVSVKDIINGGLSGALSLATAGGLELKDAAEIASTALNAFRDDNISVADAANILAGAANASATDVGELKYGLSMVSAVASGVGLSFRDTSTALAAFAQNGLKGSDAGTSLKTMLLNLSPHTKAASDMMDSLGLATANTKVAYQWLVDRGIKPASTEFKDVSAAVQKLAKIQAGHGASAAKVAKEYDKLATYSGLASSAFYDENGNLKSISEIAALLKDRLKDLSNEQRQQALNTMFGTDAIRAANILYKEGAKGMDDMAAAIGKISADDVAKTKLDNLKGTIEQLKGSVETAGITIGQNLTPALKVVATVIQKVVDVFNALPSPVQHFLVIGAALVAVLGLIATAIGFTMIGIGGAIKGFGEFGAIVASATRKIAESEAIMATLGSVMNFALGPIGLAIAAISTLGIAFAVAYQKSETFRNFINGIGASIGTAFSKVKQAVSGIFALFKGDQSKGKSLLSSLMPPEMVKVIVDSVNKIKSAFYNMTAPLTSAYGKVKTVITGIFALFSGNTKKGTSILSGVLSAKDISSIRSMVAQVRQVIMSVITYIKAKTTEIRAFWQQNGPMITKAFVNIFSGIVKTVTTVMTTIFQIVGPILKSLVALFKVLLPPISVVFKLVFTVALALIKSVLNNIKGVIDGTLNVIMGIAKVFGGLFTGNWKKMWEGIKQLFFGAFQLIWNAIQLMWFGKMIKGAALFIGSFKSLFVGLWNVLKSIFKTPIKWIVNFLKDNFNIMKRTASTVFGGIKTVISKVWGGIKLVFTTVIKYIVKFLKLEFNGMKVIVTTIFKVISKVISTTWSVIKKIFVTTAKFLYNTVRTRFGNIKDFIGKVFSWIWNFAKKAWSGISNVIIKPVVNVFKTVVKYFTNIKQNALKIFDGLKKGAQNIWTKMVDGIKSLPRRMGDGLKNGAKAIGKGAKAVAKILIEGLAKGVNGVTGGVNWILDKVHAPKKLRIPKWDVPKYARGTDNHPGGPAIVSDGKGPNKQELIALPNGKMFLSPKKETMLNLPKGTSVLDGNKTAALLKMAPKYSTGIGWLDSAWDKTKEFASSAASKVTNAAKDIWSYATHPTKLLEMAISKFTKLDALKDPTLGMVKGAVTSVKDGAVNWIKGLLTADNPPGKGVQRWKPLVKRALEMNGLSTSTEMVNKVLRQIQTESGGDPKAVQHGYTDINTIRGDLAKGLMQTISSTFNAYKFKGHDNIFNGFDNLLAALNYAKHRYGPTLSALGQGHGYANGGIVTRAQVANIAEGNKPESIIPLDPLKRTRALQLLSKTQQILGVPNGSQVTVNNDYSEVIARQDAQITLMQQQITLLTQLLAKDNSFYLDGKEIYNTNKKYADQKTKLRNLAKGVVTT</sequence>
<evidence type="ECO:0000256" key="1">
    <source>
        <dbReference type="ARBA" id="ARBA00022612"/>
    </source>
</evidence>
<dbReference type="InterPro" id="IPR008258">
    <property type="entry name" value="Transglycosylase_SLT_dom_1"/>
</dbReference>
<dbReference type="EMBL" id="AB615353">
    <property type="protein sequence ID" value="BAJ77091.1"/>
    <property type="molecule type" value="Genomic_DNA"/>
</dbReference>
<feature type="transmembrane region" description="Helical" evidence="3">
    <location>
        <begin position="952"/>
        <end position="972"/>
    </location>
</feature>
<dbReference type="PANTHER" id="PTHR37813:SF1">
    <property type="entry name" value="FELS-2 PROPHAGE PROTEIN"/>
    <property type="match status" value="1"/>
</dbReference>
<dbReference type="SMR" id="E9RJJ6"/>
<feature type="transmembrane region" description="Helical" evidence="3">
    <location>
        <begin position="738"/>
        <end position="760"/>
    </location>
</feature>
<dbReference type="Pfam" id="PF01464">
    <property type="entry name" value="SLT"/>
    <property type="match status" value="1"/>
</dbReference>
<evidence type="ECO:0000259" key="4">
    <source>
        <dbReference type="Pfam" id="PF01464"/>
    </source>
</evidence>
<evidence type="ECO:0000259" key="5">
    <source>
        <dbReference type="Pfam" id="PF10145"/>
    </source>
</evidence>
<reference evidence="6" key="2">
    <citation type="submission" date="2011-02" db="EMBL/GenBank/DDBJ databases">
        <title>Genetic factors for stable replication of pLS32 in Bacillus subtilis.</title>
        <authorList>
            <person name="Itaya M."/>
        </authorList>
    </citation>
    <scope>NUCLEOTIDE SEQUENCE</scope>
    <source>
        <strain evidence="6">IAM 11631</strain>
        <plasmid evidence="6">pLS32</plasmid>
    </source>
</reference>
<dbReference type="PANTHER" id="PTHR37813">
    <property type="entry name" value="FELS-2 PROPHAGE PROTEIN"/>
    <property type="match status" value="1"/>
</dbReference>
<dbReference type="Pfam" id="PF10145">
    <property type="entry name" value="PhageMin_Tail"/>
    <property type="match status" value="1"/>
</dbReference>